<evidence type="ECO:0008006" key="6">
    <source>
        <dbReference type="Google" id="ProtNLM"/>
    </source>
</evidence>
<keyword evidence="2" id="KW-0677">Repeat</keyword>
<proteinExistence type="inferred from homology"/>
<accession>A0AAV7EZ89</accession>
<dbReference type="NCBIfam" id="TIGR00756">
    <property type="entry name" value="PPR"/>
    <property type="match status" value="4"/>
</dbReference>
<dbReference type="PROSITE" id="PS51375">
    <property type="entry name" value="PPR"/>
    <property type="match status" value="5"/>
</dbReference>
<feature type="repeat" description="PPR" evidence="3">
    <location>
        <begin position="238"/>
        <end position="272"/>
    </location>
</feature>
<organism evidence="4 5">
    <name type="scientific">Aristolochia fimbriata</name>
    <name type="common">White veined hardy Dutchman's pipe vine</name>
    <dbReference type="NCBI Taxonomy" id="158543"/>
    <lineage>
        <taxon>Eukaryota</taxon>
        <taxon>Viridiplantae</taxon>
        <taxon>Streptophyta</taxon>
        <taxon>Embryophyta</taxon>
        <taxon>Tracheophyta</taxon>
        <taxon>Spermatophyta</taxon>
        <taxon>Magnoliopsida</taxon>
        <taxon>Magnoliidae</taxon>
        <taxon>Piperales</taxon>
        <taxon>Aristolochiaceae</taxon>
        <taxon>Aristolochia</taxon>
    </lineage>
</organism>
<evidence type="ECO:0000256" key="3">
    <source>
        <dbReference type="PROSITE-ProRule" id="PRU00708"/>
    </source>
</evidence>
<feature type="repeat" description="PPR" evidence="3">
    <location>
        <begin position="520"/>
        <end position="554"/>
    </location>
</feature>
<dbReference type="Gene3D" id="1.25.40.10">
    <property type="entry name" value="Tetratricopeptide repeat domain"/>
    <property type="match status" value="5"/>
</dbReference>
<keyword evidence="5" id="KW-1185">Reference proteome</keyword>
<evidence type="ECO:0000313" key="4">
    <source>
        <dbReference type="EMBL" id="KAG9454147.1"/>
    </source>
</evidence>
<reference evidence="4 5" key="1">
    <citation type="submission" date="2021-07" db="EMBL/GenBank/DDBJ databases">
        <title>The Aristolochia fimbriata genome: insights into angiosperm evolution, floral development and chemical biosynthesis.</title>
        <authorList>
            <person name="Jiao Y."/>
        </authorList>
    </citation>
    <scope>NUCLEOTIDE SEQUENCE [LARGE SCALE GENOMIC DNA]</scope>
    <source>
        <strain evidence="4">IBCAS-2021</strain>
        <tissue evidence="4">Leaf</tissue>
    </source>
</reference>
<feature type="repeat" description="PPR" evidence="3">
    <location>
        <begin position="486"/>
        <end position="516"/>
    </location>
</feature>
<dbReference type="AlphaFoldDB" id="A0AAV7EZ89"/>
<name>A0AAV7EZ89_ARIFI</name>
<gene>
    <name evidence="4" type="ORF">H6P81_007051</name>
</gene>
<dbReference type="EMBL" id="JAINDJ010000003">
    <property type="protein sequence ID" value="KAG9454147.1"/>
    <property type="molecule type" value="Genomic_DNA"/>
</dbReference>
<comment type="similarity">
    <text evidence="1">Belongs to the PPR family. P subfamily.</text>
</comment>
<dbReference type="InterPro" id="IPR011990">
    <property type="entry name" value="TPR-like_helical_dom_sf"/>
</dbReference>
<feature type="repeat" description="PPR" evidence="3">
    <location>
        <begin position="345"/>
        <end position="379"/>
    </location>
</feature>
<feature type="repeat" description="PPR" evidence="3">
    <location>
        <begin position="451"/>
        <end position="485"/>
    </location>
</feature>
<sequence length="576" mass="64244">MLPRSTTCLSHADCSKSLAWRSRVQKIFLVTQISSLILQRKNWPLLIPKTLALTPDIFLQILAKIQCYPEISLKFFNFATNSLPFQPDLRCQSKLIQILIQSNCIEQAKTFIKPLMKSVSVSALLDAFVRHPRGITSGSLMFNFLLQVYSENGSVCESIEIFKTRNIYKWVLSLSSCKALLAALWHGNQTNLVRPCYAMALRGLVAPDLSMWSVLVRLHCTEGKPEKAITLLKSGISSPGLYNFVIEYYSKKGELEASITLLNEMSSRGFVPGFGTHSSILDGACKFQDEKAIETIVDDMVEKKLLPNLPGLDYNEIITKFCALGKAFAAEMFFNRAIHKTADLRDSSYLGLLKVFCKEGRVKEAMKVYGLILEKGIKLNFISKSNLVSVLCQDEPSEQSDSVLENVIRSGFIPSGTDLSKYLASLCNRGNWAEAEKILNLIFDSGSLPDDTSCCSSLVAYYCSHEQLDLAISLHDKMAKFGQCLDVTTYNILLDSLCAGRRMAEASKVFDHMASRNIVNADCFSTMITALCAERDMKKAMKFHDEMMKKGLKPDEGTYKRLISGFMSSTGCHAKS</sequence>
<evidence type="ECO:0000256" key="1">
    <source>
        <dbReference type="ARBA" id="ARBA00007626"/>
    </source>
</evidence>
<comment type="caution">
    <text evidence="4">The sequence shown here is derived from an EMBL/GenBank/DDBJ whole genome shotgun (WGS) entry which is preliminary data.</text>
</comment>
<evidence type="ECO:0000256" key="2">
    <source>
        <dbReference type="ARBA" id="ARBA00022737"/>
    </source>
</evidence>
<dbReference type="Pfam" id="PF01535">
    <property type="entry name" value="PPR"/>
    <property type="match status" value="2"/>
</dbReference>
<dbReference type="PANTHER" id="PTHR47941">
    <property type="entry name" value="PENTATRICOPEPTIDE REPEAT-CONTAINING PROTEIN 3, MITOCHONDRIAL"/>
    <property type="match status" value="1"/>
</dbReference>
<evidence type="ECO:0000313" key="5">
    <source>
        <dbReference type="Proteomes" id="UP000825729"/>
    </source>
</evidence>
<dbReference type="InterPro" id="IPR002885">
    <property type="entry name" value="PPR_rpt"/>
</dbReference>
<dbReference type="Pfam" id="PF13041">
    <property type="entry name" value="PPR_2"/>
    <property type="match status" value="3"/>
</dbReference>
<dbReference type="Proteomes" id="UP000825729">
    <property type="component" value="Unassembled WGS sequence"/>
</dbReference>
<protein>
    <recommendedName>
        <fullName evidence="6">Pentatricopeptide repeat-containing protein</fullName>
    </recommendedName>
</protein>